<dbReference type="Proteomes" id="UP000236268">
    <property type="component" value="Unassembled WGS sequence"/>
</dbReference>
<gene>
    <name evidence="2" type="ORF">ACJ41P_02370</name>
    <name evidence="3" type="ORF">C1S70_27685</name>
    <name evidence="4" type="ORF">D3093_12965</name>
</gene>
<dbReference type="EMBL" id="CP032321">
    <property type="protein sequence ID" value="QCN96094.1"/>
    <property type="molecule type" value="Genomic_DNA"/>
</dbReference>
<dbReference type="SUPFAM" id="SSF117782">
    <property type="entry name" value="YbjQ-like"/>
    <property type="match status" value="1"/>
</dbReference>
<evidence type="ECO:0000313" key="7">
    <source>
        <dbReference type="Proteomes" id="UP001628281"/>
    </source>
</evidence>
<protein>
    <submittedName>
        <fullName evidence="3">Excinuclease ABC subunit A</fullName>
    </submittedName>
</protein>
<dbReference type="RefSeq" id="WP_103041372.1">
    <property type="nucleotide sequence ID" value="NZ_CP032321.1"/>
</dbReference>
<feature type="signal peptide" evidence="1">
    <location>
        <begin position="1"/>
        <end position="22"/>
    </location>
</feature>
<dbReference type="InterPro" id="IPR035439">
    <property type="entry name" value="UPF0145_dom_sf"/>
</dbReference>
<dbReference type="KEGG" id="aare:D3093_12965"/>
<dbReference type="EMBL" id="JBJLSN010000002">
    <property type="protein sequence ID" value="MFL7899953.1"/>
    <property type="molecule type" value="Genomic_DNA"/>
</dbReference>
<name>A0A2K1FT07_9PROT</name>
<evidence type="ECO:0000313" key="3">
    <source>
        <dbReference type="EMBL" id="PNQ95654.1"/>
    </source>
</evidence>
<evidence type="ECO:0000313" key="4">
    <source>
        <dbReference type="EMBL" id="QCN96094.1"/>
    </source>
</evidence>
<reference evidence="2 7" key="3">
    <citation type="submission" date="2024-11" db="EMBL/GenBank/DDBJ databases">
        <title>Draft genome sequences of two bacteria associated to sugarcane roots in Colombia.</title>
        <authorList>
            <person name="Pardo-Diaz S."/>
            <person name="Masmela-Mendoza J."/>
            <person name="Delgadillo-Duran P."/>
            <person name="Bautista E.J."/>
            <person name="Rojas-Tapias D.F."/>
        </authorList>
    </citation>
    <scope>NUCLEOTIDE SEQUENCE [LARGE SCALE GENOMIC DNA]</scope>
    <source>
        <strain evidence="2 7">Ap18</strain>
    </source>
</reference>
<evidence type="ECO:0000313" key="5">
    <source>
        <dbReference type="Proteomes" id="UP000236268"/>
    </source>
</evidence>
<accession>A0A2K1FT07</accession>
<reference evidence="3 5" key="1">
    <citation type="submission" date="2018-01" db="EMBL/GenBank/DDBJ databases">
        <title>Whole genome sequence of Azospirillum brasilense REC3 isolated from strawberry roots.</title>
        <authorList>
            <person name="Fontana C.A."/>
            <person name="Salazar S.M."/>
            <person name="Bassi D."/>
            <person name="Puglisi E."/>
            <person name="Lovaisa N.C."/>
            <person name="Toffoli L.M."/>
            <person name="Pedraza R."/>
            <person name="Cocconcelli P.S."/>
        </authorList>
    </citation>
    <scope>NUCLEOTIDE SEQUENCE [LARGE SCALE GENOMIC DNA]</scope>
    <source>
        <strain evidence="3 5">REC3</strain>
    </source>
</reference>
<dbReference type="Proteomes" id="UP000298595">
    <property type="component" value="Chromosome"/>
</dbReference>
<feature type="chain" id="PRO_5044576167" evidence="1">
    <location>
        <begin position="23"/>
        <end position="148"/>
    </location>
</feature>
<sequence length="148" mass="15947">MNRTAALTLIATIVTASFPALARDERLMFPVGAALGTAAAQEKLDRGVKLYFGEQKHPKPVANLGEWATNKKTNAFNKSDQEACEWVFLSAVLELQERARKQGGDAVINIKSNYKNTETNSNTEYMCGAGNIMAGVALKGTVVKLGAK</sequence>
<dbReference type="EMBL" id="POWG01000044">
    <property type="protein sequence ID" value="PNQ95654.1"/>
    <property type="molecule type" value="Genomic_DNA"/>
</dbReference>
<evidence type="ECO:0000256" key="1">
    <source>
        <dbReference type="SAM" id="SignalP"/>
    </source>
</evidence>
<keyword evidence="1" id="KW-0732">Signal</keyword>
<dbReference type="AlphaFoldDB" id="A0A2K1FT07"/>
<reference evidence="4 6" key="2">
    <citation type="submission" date="2018-09" db="EMBL/GenBank/DDBJ databases">
        <title>Whole genome based analysis of evolution and adaptive divergence in Indian and Brazilian strains of Azospirillum brasilense.</title>
        <authorList>
            <person name="Singh C."/>
            <person name="Tripathi A.K."/>
        </authorList>
    </citation>
    <scope>NUCLEOTIDE SEQUENCE [LARGE SCALE GENOMIC DNA]</scope>
    <source>
        <strain evidence="4 6">MTCC4035</strain>
    </source>
</reference>
<dbReference type="Proteomes" id="UP001628281">
    <property type="component" value="Unassembled WGS sequence"/>
</dbReference>
<evidence type="ECO:0000313" key="6">
    <source>
        <dbReference type="Proteomes" id="UP000298595"/>
    </source>
</evidence>
<organism evidence="3 5">
    <name type="scientific">Azospirillum argentinense</name>
    <dbReference type="NCBI Taxonomy" id="2970906"/>
    <lineage>
        <taxon>Bacteria</taxon>
        <taxon>Pseudomonadati</taxon>
        <taxon>Pseudomonadota</taxon>
        <taxon>Alphaproteobacteria</taxon>
        <taxon>Rhodospirillales</taxon>
        <taxon>Azospirillaceae</taxon>
        <taxon>Azospirillum</taxon>
    </lineage>
</organism>
<proteinExistence type="predicted"/>
<dbReference type="Gene3D" id="3.30.110.70">
    <property type="entry name" value="Hypothetical protein apc22750. Chain B"/>
    <property type="match status" value="1"/>
</dbReference>
<keyword evidence="7" id="KW-1185">Reference proteome</keyword>
<evidence type="ECO:0000313" key="2">
    <source>
        <dbReference type="EMBL" id="MFL7899953.1"/>
    </source>
</evidence>